<protein>
    <submittedName>
        <fullName evidence="2">Uncharacterized protein</fullName>
    </submittedName>
</protein>
<keyword evidence="3" id="KW-1185">Reference proteome</keyword>
<dbReference type="OrthoDB" id="5117757at2"/>
<reference evidence="2 3" key="1">
    <citation type="submission" date="2018-09" db="EMBL/GenBank/DDBJ databases">
        <title>Complete genome sequence of Euzebya sp. DY32-46 isolated from seawater of Pacific Ocean.</title>
        <authorList>
            <person name="Xu L."/>
            <person name="Wu Y.-H."/>
            <person name="Xu X.-W."/>
        </authorList>
    </citation>
    <scope>NUCLEOTIDE SEQUENCE [LARGE SCALE GENOMIC DNA]</scope>
    <source>
        <strain evidence="2 3">DY32-46</strain>
    </source>
</reference>
<feature type="transmembrane region" description="Helical" evidence="1">
    <location>
        <begin position="34"/>
        <end position="53"/>
    </location>
</feature>
<proteinExistence type="predicted"/>
<evidence type="ECO:0000313" key="3">
    <source>
        <dbReference type="Proteomes" id="UP000264006"/>
    </source>
</evidence>
<dbReference type="EMBL" id="CP031165">
    <property type="protein sequence ID" value="AXV05035.1"/>
    <property type="molecule type" value="Genomic_DNA"/>
</dbReference>
<keyword evidence="1" id="KW-0812">Transmembrane</keyword>
<evidence type="ECO:0000256" key="1">
    <source>
        <dbReference type="SAM" id="Phobius"/>
    </source>
</evidence>
<organism evidence="2 3">
    <name type="scientific">Euzebya pacifica</name>
    <dbReference type="NCBI Taxonomy" id="1608957"/>
    <lineage>
        <taxon>Bacteria</taxon>
        <taxon>Bacillati</taxon>
        <taxon>Actinomycetota</taxon>
        <taxon>Nitriliruptoria</taxon>
        <taxon>Euzebyales</taxon>
    </lineage>
</organism>
<dbReference type="RefSeq" id="WP_114589895.1">
    <property type="nucleotide sequence ID" value="NZ_CAXIBR010000145.1"/>
</dbReference>
<gene>
    <name evidence="2" type="ORF">DVS28_a0328</name>
</gene>
<dbReference type="KEGG" id="euz:DVS28_a0328"/>
<evidence type="ECO:0000313" key="2">
    <source>
        <dbReference type="EMBL" id="AXV05035.1"/>
    </source>
</evidence>
<accession>A0A346XS38</accession>
<keyword evidence="1" id="KW-0472">Membrane</keyword>
<keyword evidence="1" id="KW-1133">Transmembrane helix</keyword>
<sequence length="179" mass="18406">MQRTTQTVETPSRVIVLDEPTPSRGPGPGGRSTAAIAIAVAIAALTTGVYLLVGENDRQPAISAQDPLELSLGQDDALASCLPFEVAILADMSPAFAATATGVDGDTVTLSVDRWFTGGDAESVVLHAPAGMEALIAGFDLQVGERYLLTASNGTVNYCGYSGPATPEFEAAFEQAFAA</sequence>
<name>A0A346XS38_9ACTN</name>
<dbReference type="AlphaFoldDB" id="A0A346XS38"/>
<dbReference type="Proteomes" id="UP000264006">
    <property type="component" value="Chromosome"/>
</dbReference>